<dbReference type="Proteomes" id="UP001187682">
    <property type="component" value="Unassembled WGS sequence"/>
</dbReference>
<dbReference type="AlphaFoldDB" id="A0AAE8MTP4"/>
<evidence type="ECO:0000313" key="4">
    <source>
        <dbReference type="EMBL" id="SPN99656.1"/>
    </source>
</evidence>
<dbReference type="GO" id="GO:0005634">
    <property type="term" value="C:nucleus"/>
    <property type="evidence" value="ECO:0007669"/>
    <property type="project" value="UniProtKB-SubCell"/>
</dbReference>
<feature type="region of interest" description="Disordered" evidence="3">
    <location>
        <begin position="1"/>
        <end position="87"/>
    </location>
</feature>
<dbReference type="GO" id="GO:0000976">
    <property type="term" value="F:transcription cis-regulatory region binding"/>
    <property type="evidence" value="ECO:0007669"/>
    <property type="project" value="TreeGrafter"/>
</dbReference>
<dbReference type="InterPro" id="IPR021858">
    <property type="entry name" value="Fun_TF"/>
</dbReference>
<keyword evidence="2" id="KW-0539">Nucleus</keyword>
<evidence type="ECO:0000256" key="3">
    <source>
        <dbReference type="SAM" id="MobiDB-lite"/>
    </source>
</evidence>
<comment type="subcellular location">
    <subcellularLocation>
        <location evidence="1">Nucleus</location>
    </subcellularLocation>
</comment>
<evidence type="ECO:0000313" key="5">
    <source>
        <dbReference type="Proteomes" id="UP001187682"/>
    </source>
</evidence>
<evidence type="ECO:0008006" key="6">
    <source>
        <dbReference type="Google" id="ProtNLM"/>
    </source>
</evidence>
<dbReference type="Pfam" id="PF11951">
    <property type="entry name" value="Fungal_trans_2"/>
    <property type="match status" value="1"/>
</dbReference>
<evidence type="ECO:0000256" key="1">
    <source>
        <dbReference type="ARBA" id="ARBA00004123"/>
    </source>
</evidence>
<feature type="compositionally biased region" description="Polar residues" evidence="3">
    <location>
        <begin position="67"/>
        <end position="84"/>
    </location>
</feature>
<proteinExistence type="predicted"/>
<dbReference type="PANTHER" id="PTHR37534:SF10">
    <property type="entry name" value="ZN(II)2CYS6 TRANSCRIPTION FACTOR (EUROFUNG)"/>
    <property type="match status" value="1"/>
</dbReference>
<dbReference type="GO" id="GO:0003700">
    <property type="term" value="F:DNA-binding transcription factor activity"/>
    <property type="evidence" value="ECO:0007669"/>
    <property type="project" value="TreeGrafter"/>
</dbReference>
<reference evidence="4" key="1">
    <citation type="submission" date="2018-03" db="EMBL/GenBank/DDBJ databases">
        <authorList>
            <person name="Guldener U."/>
        </authorList>
    </citation>
    <scope>NUCLEOTIDE SEQUENCE</scope>
</reference>
<accession>A0AAE8MTP4</accession>
<evidence type="ECO:0000256" key="2">
    <source>
        <dbReference type="ARBA" id="ARBA00023242"/>
    </source>
</evidence>
<sequence>MASPGSSTGVDEAEPEHESDHRLEPIIDEEEEFEYSERQGAIYSGQASVTSATSPNFAKSSTRHSSETPSAEGSKDSPSGSTASGGLALNLFHTHDPAFQSDSERADWSHLPADIQYYLNSFCENISHYHYCFPSDADRFFSIILPNVAVRYEPLLNAVVGFAAYHETLQNPDGKMEDFLKYYNKSVVLLLNSIKTREPQTIAMLLTVLQLASIEEYLGDWINIMGHQKAAMQIFTNLFTPEAAMQSPITRMAFTWYSRFDAFVAVLGGFPVAAPREWFEAAVDACREQIANNPDNVEWKLEEAAASMRLISVDMSVLYPQGHRGEISPEAFTAGHDLITANLLEWRRNLESFTDKSYLVTEFPGQKALDESDIVDPYAPGVLCTGPMFPTTLLMSELNSVMIMHKSQSSTMRKDILYREIGEHAYNLCQIFEAIERWRGTPSGVLMMVQAGIAISALFLPQDARHHNWIRRKFALMETLGYIHPITIRSKMADLFGDPSCVRWWLPNDEGFTPILRSIREFADERNAVAVSAQMENIREVNHVFAKLQLGE</sequence>
<feature type="compositionally biased region" description="Polar residues" evidence="3">
    <location>
        <begin position="45"/>
        <end position="60"/>
    </location>
</feature>
<organism evidence="4 5">
    <name type="scientific">Cephalotrichum gorgonifer</name>
    <dbReference type="NCBI Taxonomy" id="2041049"/>
    <lineage>
        <taxon>Eukaryota</taxon>
        <taxon>Fungi</taxon>
        <taxon>Dikarya</taxon>
        <taxon>Ascomycota</taxon>
        <taxon>Pezizomycotina</taxon>
        <taxon>Sordariomycetes</taxon>
        <taxon>Hypocreomycetidae</taxon>
        <taxon>Microascales</taxon>
        <taxon>Microascaceae</taxon>
        <taxon>Cephalotrichum</taxon>
    </lineage>
</organism>
<comment type="caution">
    <text evidence="4">The sequence shown here is derived from an EMBL/GenBank/DDBJ whole genome shotgun (WGS) entry which is preliminary data.</text>
</comment>
<keyword evidence="5" id="KW-1185">Reference proteome</keyword>
<dbReference type="PANTHER" id="PTHR37534">
    <property type="entry name" value="TRANSCRIPTIONAL ACTIVATOR PROTEIN UGA3"/>
    <property type="match status" value="1"/>
</dbReference>
<dbReference type="GO" id="GO:0045944">
    <property type="term" value="P:positive regulation of transcription by RNA polymerase II"/>
    <property type="evidence" value="ECO:0007669"/>
    <property type="project" value="TreeGrafter"/>
</dbReference>
<gene>
    <name evidence="4" type="ORF">DNG_02508</name>
</gene>
<dbReference type="EMBL" id="ONZQ02000003">
    <property type="protein sequence ID" value="SPN99656.1"/>
    <property type="molecule type" value="Genomic_DNA"/>
</dbReference>
<feature type="compositionally biased region" description="Basic and acidic residues" evidence="3">
    <location>
        <begin position="16"/>
        <end position="25"/>
    </location>
</feature>
<name>A0AAE8MTP4_9PEZI</name>
<protein>
    <recommendedName>
        <fullName evidence="6">C6 finger domain protein</fullName>
    </recommendedName>
</protein>